<evidence type="ECO:0000256" key="5">
    <source>
        <dbReference type="ARBA" id="ARBA00023221"/>
    </source>
</evidence>
<dbReference type="PRINTS" id="PR00080">
    <property type="entry name" value="SDRFAMILY"/>
</dbReference>
<dbReference type="InterPro" id="IPR002347">
    <property type="entry name" value="SDR_fam"/>
</dbReference>
<dbReference type="GO" id="GO:0008202">
    <property type="term" value="P:steroid metabolic process"/>
    <property type="evidence" value="ECO:0007669"/>
    <property type="project" value="UniProtKB-KW"/>
</dbReference>
<evidence type="ECO:0000313" key="6">
    <source>
        <dbReference type="EMBL" id="KCZ91971.1"/>
    </source>
</evidence>
<name>A0A059FN57_9PROT</name>
<dbReference type="RefSeq" id="WP_011648325.1">
    <property type="nucleotide sequence ID" value="NZ_ARYI01000010.1"/>
</dbReference>
<dbReference type="Proteomes" id="UP000025061">
    <property type="component" value="Unassembled WGS sequence"/>
</dbReference>
<evidence type="ECO:0000313" key="7">
    <source>
        <dbReference type="Proteomes" id="UP000025061"/>
    </source>
</evidence>
<protein>
    <submittedName>
        <fullName evidence="6">Short chain dehydrogenase/reductase family oxidoreductase</fullName>
    </submittedName>
</protein>
<comment type="caution">
    <text evidence="6">The sequence shown here is derived from an EMBL/GenBank/DDBJ whole genome shotgun (WGS) entry which is preliminary data.</text>
</comment>
<evidence type="ECO:0000256" key="3">
    <source>
        <dbReference type="ARBA" id="ARBA00023027"/>
    </source>
</evidence>
<keyword evidence="7" id="KW-1185">Reference proteome</keyword>
<dbReference type="GO" id="GO:0016491">
    <property type="term" value="F:oxidoreductase activity"/>
    <property type="evidence" value="ECO:0007669"/>
    <property type="project" value="UniProtKB-KW"/>
</dbReference>
<evidence type="ECO:0000256" key="1">
    <source>
        <dbReference type="ARBA" id="ARBA00006484"/>
    </source>
</evidence>
<dbReference type="PANTHER" id="PTHR43180:SF28">
    <property type="entry name" value="NAD(P)-BINDING ROSSMANN-FOLD SUPERFAMILY PROTEIN"/>
    <property type="match status" value="1"/>
</dbReference>
<accession>A0A059FN57</accession>
<dbReference type="PRINTS" id="PR00081">
    <property type="entry name" value="GDHRDH"/>
</dbReference>
<keyword evidence="4" id="KW-0443">Lipid metabolism</keyword>
<gene>
    <name evidence="6" type="ORF">HHI_12099</name>
</gene>
<dbReference type="Pfam" id="PF13561">
    <property type="entry name" value="adh_short_C2"/>
    <property type="match status" value="1"/>
</dbReference>
<dbReference type="FunFam" id="3.40.50.720:FF:000084">
    <property type="entry name" value="Short-chain dehydrogenase reductase"/>
    <property type="match status" value="1"/>
</dbReference>
<dbReference type="InterPro" id="IPR036291">
    <property type="entry name" value="NAD(P)-bd_dom_sf"/>
</dbReference>
<dbReference type="PANTHER" id="PTHR43180">
    <property type="entry name" value="3-OXOACYL-(ACYL-CARRIER-PROTEIN) REDUCTASE (AFU_ORTHOLOGUE AFUA_6G11210)"/>
    <property type="match status" value="1"/>
</dbReference>
<keyword evidence="5" id="KW-0753">Steroid metabolism</keyword>
<organism evidence="6 7">
    <name type="scientific">Hyphomonas hirschiana VP5</name>
    <dbReference type="NCBI Taxonomy" id="1280951"/>
    <lineage>
        <taxon>Bacteria</taxon>
        <taxon>Pseudomonadati</taxon>
        <taxon>Pseudomonadota</taxon>
        <taxon>Alphaproteobacteria</taxon>
        <taxon>Hyphomonadales</taxon>
        <taxon>Hyphomonadaceae</taxon>
        <taxon>Hyphomonas</taxon>
    </lineage>
</organism>
<proteinExistence type="inferred from homology"/>
<reference evidence="6 7" key="1">
    <citation type="submission" date="2013-04" db="EMBL/GenBank/DDBJ databases">
        <title>Hyphomonas hirschiana VP5 Genome Sequencing.</title>
        <authorList>
            <person name="Lai Q."/>
            <person name="Shao Z."/>
        </authorList>
    </citation>
    <scope>NUCLEOTIDE SEQUENCE [LARGE SCALE GENOMIC DNA]</scope>
    <source>
        <strain evidence="6 7">VP5</strain>
    </source>
</reference>
<dbReference type="PATRIC" id="fig|1280951.3.peg.2437"/>
<evidence type="ECO:0000256" key="4">
    <source>
        <dbReference type="ARBA" id="ARBA00023098"/>
    </source>
</evidence>
<dbReference type="Gene3D" id="3.40.50.720">
    <property type="entry name" value="NAD(P)-binding Rossmann-like Domain"/>
    <property type="match status" value="1"/>
</dbReference>
<dbReference type="SUPFAM" id="SSF51735">
    <property type="entry name" value="NAD(P)-binding Rossmann-fold domains"/>
    <property type="match status" value="1"/>
</dbReference>
<sequence>MADLKGKVAVITGAASGIGLAGVEVFIAAGARVIAGDIQDEKGKALETRFGPEKLRFVHCDVTDMDQLKAVMDAAPAAFGSLDIVWNNAGHGGTNTSVEELDLDGYDQTMNLLLKQVFAGTKFAIPHMKDKGGAIINTSSISAVSAGYAPITYSVAKKGVAHFSKLAAAELSKYKIRVNAILPGFIATSIFGASLGLPREVADQMAEMLYQAGGKMQPIGRVGKGTDIAEMAAFLASDAGEFITGGEFLVDGGMTVGPRHSWDATAASPVLESLGISPEQAEQMRLAQQAAAAQS</sequence>
<keyword evidence="3" id="KW-0520">NAD</keyword>
<evidence type="ECO:0000256" key="2">
    <source>
        <dbReference type="ARBA" id="ARBA00023002"/>
    </source>
</evidence>
<comment type="similarity">
    <text evidence="1">Belongs to the short-chain dehydrogenases/reductases (SDR) family.</text>
</comment>
<dbReference type="EMBL" id="ARYI01000010">
    <property type="protein sequence ID" value="KCZ91971.1"/>
    <property type="molecule type" value="Genomic_DNA"/>
</dbReference>
<dbReference type="AlphaFoldDB" id="A0A059FN57"/>
<keyword evidence="2" id="KW-0560">Oxidoreductase</keyword>
<dbReference type="OrthoDB" id="9797020at2"/>